<evidence type="ECO:0000313" key="4">
    <source>
        <dbReference type="Proteomes" id="UP000321598"/>
    </source>
</evidence>
<dbReference type="EMBL" id="UGZE01000001">
    <property type="protein sequence ID" value="SUJ16660.1"/>
    <property type="molecule type" value="Genomic_DNA"/>
</dbReference>
<evidence type="ECO:0008006" key="5">
    <source>
        <dbReference type="Google" id="ProtNLM"/>
    </source>
</evidence>
<name>A0A380CAR3_9STAP</name>
<dbReference type="AlphaFoldDB" id="A0A380CAR3"/>
<evidence type="ECO:0000313" key="3">
    <source>
        <dbReference type="Proteomes" id="UP000254956"/>
    </source>
</evidence>
<evidence type="ECO:0000313" key="1">
    <source>
        <dbReference type="EMBL" id="GEQ01488.1"/>
    </source>
</evidence>
<reference evidence="2 3" key="1">
    <citation type="submission" date="2018-06" db="EMBL/GenBank/DDBJ databases">
        <authorList>
            <consortium name="Pathogen Informatics"/>
            <person name="Doyle S."/>
        </authorList>
    </citation>
    <scope>NUCLEOTIDE SEQUENCE [LARGE SCALE GENOMIC DNA]</scope>
    <source>
        <strain evidence="2 3">NCTC12413</strain>
    </source>
</reference>
<dbReference type="Proteomes" id="UP000254956">
    <property type="component" value="Unassembled WGS sequence"/>
</dbReference>
<dbReference type="Pfam" id="PF10656">
    <property type="entry name" value="DUF2483"/>
    <property type="match status" value="1"/>
</dbReference>
<evidence type="ECO:0000313" key="2">
    <source>
        <dbReference type="EMBL" id="SUJ16660.1"/>
    </source>
</evidence>
<reference evidence="1 4" key="2">
    <citation type="submission" date="2019-07" db="EMBL/GenBank/DDBJ databases">
        <title>Whole genome shotgun sequence of Staphylococcus arlettae NBRC 109765.</title>
        <authorList>
            <person name="Hosoyama A."/>
            <person name="Uohara A."/>
            <person name="Ohji S."/>
            <person name="Ichikawa N."/>
        </authorList>
    </citation>
    <scope>NUCLEOTIDE SEQUENCE [LARGE SCALE GENOMIC DNA]</scope>
    <source>
        <strain evidence="1 4">NBRC 109765</strain>
    </source>
</reference>
<dbReference type="InterPro" id="IPR018918">
    <property type="entry name" value="DUF2483"/>
</dbReference>
<proteinExistence type="predicted"/>
<accession>A0A380CAR3</accession>
<dbReference type="EMBL" id="BKAV01000043">
    <property type="protein sequence ID" value="GEQ01488.1"/>
    <property type="molecule type" value="Genomic_DNA"/>
</dbReference>
<dbReference type="OrthoDB" id="2415020at2"/>
<gene>
    <name evidence="2" type="ORF">NCTC12413_01056</name>
    <name evidence="1" type="ORF">SAR03_25250</name>
</gene>
<keyword evidence="4" id="KW-1185">Reference proteome</keyword>
<dbReference type="Proteomes" id="UP000321598">
    <property type="component" value="Unassembled WGS sequence"/>
</dbReference>
<dbReference type="RefSeq" id="WP_103388792.1">
    <property type="nucleotide sequence ID" value="NZ_BKAV01000043.1"/>
</dbReference>
<sequence length="86" mass="10234">MTKPTKTDAYEKIYFLIKRKGLDLFITNRPNKNIEEVEYTDNKSKARRFDEDDFEILDIDKTVHEKVEVTKKYDIATFESVVPLDE</sequence>
<protein>
    <recommendedName>
        <fullName evidence="5">DUF2483 domain-containing protein</fullName>
    </recommendedName>
</protein>
<organism evidence="2 3">
    <name type="scientific">Staphylococcus arlettae</name>
    <dbReference type="NCBI Taxonomy" id="29378"/>
    <lineage>
        <taxon>Bacteria</taxon>
        <taxon>Bacillati</taxon>
        <taxon>Bacillota</taxon>
        <taxon>Bacilli</taxon>
        <taxon>Bacillales</taxon>
        <taxon>Staphylococcaceae</taxon>
        <taxon>Staphylococcus</taxon>
    </lineage>
</organism>